<name>A0A4U2Z6R2_9BACI</name>
<keyword evidence="1" id="KW-0472">Membrane</keyword>
<keyword evidence="1" id="KW-0812">Transmembrane</keyword>
<feature type="transmembrane region" description="Helical" evidence="1">
    <location>
        <begin position="31"/>
        <end position="50"/>
    </location>
</feature>
<dbReference type="Proteomes" id="UP000308744">
    <property type="component" value="Unassembled WGS sequence"/>
</dbReference>
<feature type="transmembrane region" description="Helical" evidence="1">
    <location>
        <begin position="57"/>
        <end position="79"/>
    </location>
</feature>
<sequence>MVKLVKALAACMIIISLLLWVPNIVFQKASFFWIFTFVFSAVGIALSVYVKSKILIIGNILTFFSFFILMFLGYLFVFLTK</sequence>
<reference evidence="2 3" key="1">
    <citation type="submission" date="2019-04" db="EMBL/GenBank/DDBJ databases">
        <title>Lysinibacillus genome sequencing.</title>
        <authorList>
            <person name="Dunlap C."/>
        </authorList>
    </citation>
    <scope>NUCLEOTIDE SEQUENCE [LARGE SCALE GENOMIC DNA]</scope>
    <source>
        <strain evidence="2 3">CCTCC AB 2010389</strain>
    </source>
</reference>
<evidence type="ECO:0000256" key="1">
    <source>
        <dbReference type="SAM" id="Phobius"/>
    </source>
</evidence>
<comment type="caution">
    <text evidence="2">The sequence shown here is derived from an EMBL/GenBank/DDBJ whole genome shotgun (WGS) entry which is preliminary data.</text>
</comment>
<protein>
    <submittedName>
        <fullName evidence="2">Uncharacterized protein</fullName>
    </submittedName>
</protein>
<evidence type="ECO:0000313" key="2">
    <source>
        <dbReference type="EMBL" id="TKI69150.1"/>
    </source>
</evidence>
<dbReference type="AlphaFoldDB" id="A0A4U2Z6R2"/>
<keyword evidence="3" id="KW-1185">Reference proteome</keyword>
<accession>A0A4U2Z6R2</accession>
<gene>
    <name evidence="2" type="ORF">FC756_09250</name>
</gene>
<organism evidence="2 3">
    <name type="scientific">Lysinibacillus mangiferihumi</name>
    <dbReference type="NCBI Taxonomy" id="1130819"/>
    <lineage>
        <taxon>Bacteria</taxon>
        <taxon>Bacillati</taxon>
        <taxon>Bacillota</taxon>
        <taxon>Bacilli</taxon>
        <taxon>Bacillales</taxon>
        <taxon>Bacillaceae</taxon>
        <taxon>Lysinibacillus</taxon>
    </lineage>
</organism>
<keyword evidence="1" id="KW-1133">Transmembrane helix</keyword>
<feature type="transmembrane region" description="Helical" evidence="1">
    <location>
        <begin position="7"/>
        <end position="25"/>
    </location>
</feature>
<evidence type="ECO:0000313" key="3">
    <source>
        <dbReference type="Proteomes" id="UP000308744"/>
    </source>
</evidence>
<dbReference type="EMBL" id="SZPU01000032">
    <property type="protein sequence ID" value="TKI69150.1"/>
    <property type="molecule type" value="Genomic_DNA"/>
</dbReference>
<proteinExistence type="predicted"/>